<dbReference type="InterPro" id="IPR023214">
    <property type="entry name" value="HAD_sf"/>
</dbReference>
<name>A0ABS5QAG5_9PROT</name>
<dbReference type="NCBIfam" id="TIGR01662">
    <property type="entry name" value="HAD-SF-IIIA"/>
    <property type="match status" value="1"/>
</dbReference>
<dbReference type="PANTHER" id="PTHR43316:SF8">
    <property type="entry name" value="HAD FAMILY HYDROLASE"/>
    <property type="match status" value="1"/>
</dbReference>
<dbReference type="EMBL" id="JAHCDA010000001">
    <property type="protein sequence ID" value="MBS7809917.1"/>
    <property type="molecule type" value="Genomic_DNA"/>
</dbReference>
<dbReference type="Gene3D" id="3.40.50.1000">
    <property type="entry name" value="HAD superfamily/HAD-like"/>
    <property type="match status" value="1"/>
</dbReference>
<dbReference type="InterPro" id="IPR036412">
    <property type="entry name" value="HAD-like_sf"/>
</dbReference>
<dbReference type="Pfam" id="PF00702">
    <property type="entry name" value="Hydrolase"/>
    <property type="match status" value="1"/>
</dbReference>
<organism evidence="2 3">
    <name type="scientific">Roseococcus pinisoli</name>
    <dbReference type="NCBI Taxonomy" id="2835040"/>
    <lineage>
        <taxon>Bacteria</taxon>
        <taxon>Pseudomonadati</taxon>
        <taxon>Pseudomonadota</taxon>
        <taxon>Alphaproteobacteria</taxon>
        <taxon>Acetobacterales</taxon>
        <taxon>Roseomonadaceae</taxon>
        <taxon>Roseococcus</taxon>
    </lineage>
</organism>
<evidence type="ECO:0000313" key="3">
    <source>
        <dbReference type="Proteomes" id="UP000766336"/>
    </source>
</evidence>
<sequence length="211" mass="22612">MNRPSWVVFDVGGVLVDEARLIRGWAGVLELGEAAFTERLREGIAAEKGIGGTIRELAPQLDIKAHRARLNGLEIPGEADLYPDVRAGLAALRQAGFRVGIAGNQPAGVAEALQALRLEADFIATSHQWGVSKPDPRFFDEVLKATGAAASEIAYVGDRLDNDVEPARAAGMHPVFIPRGLWGEVHDARVSGVTRITSLPELCRCFEAPNG</sequence>
<comment type="caution">
    <text evidence="2">The sequence shown here is derived from an EMBL/GenBank/DDBJ whole genome shotgun (WGS) entry which is preliminary data.</text>
</comment>
<evidence type="ECO:0000256" key="1">
    <source>
        <dbReference type="ARBA" id="ARBA00022801"/>
    </source>
</evidence>
<dbReference type="InterPro" id="IPR051540">
    <property type="entry name" value="S-2-haloacid_dehalogenase"/>
</dbReference>
<proteinExistence type="predicted"/>
<keyword evidence="3" id="KW-1185">Reference proteome</keyword>
<dbReference type="GO" id="GO:0016787">
    <property type="term" value="F:hydrolase activity"/>
    <property type="evidence" value="ECO:0007669"/>
    <property type="project" value="UniProtKB-KW"/>
</dbReference>
<dbReference type="Proteomes" id="UP000766336">
    <property type="component" value="Unassembled WGS sequence"/>
</dbReference>
<dbReference type="NCBIfam" id="TIGR01549">
    <property type="entry name" value="HAD-SF-IA-v1"/>
    <property type="match status" value="1"/>
</dbReference>
<keyword evidence="1 2" id="KW-0378">Hydrolase</keyword>
<accession>A0ABS5QAG5</accession>
<dbReference type="PANTHER" id="PTHR43316">
    <property type="entry name" value="HYDROLASE, HALOACID DELAHOGENASE-RELATED"/>
    <property type="match status" value="1"/>
</dbReference>
<dbReference type="RefSeq" id="WP_213668570.1">
    <property type="nucleotide sequence ID" value="NZ_JAHCDA010000001.1"/>
</dbReference>
<dbReference type="SFLD" id="SFLDS00003">
    <property type="entry name" value="Haloacid_Dehalogenase"/>
    <property type="match status" value="1"/>
</dbReference>
<dbReference type="SFLD" id="SFLDG01129">
    <property type="entry name" value="C1.5:_HAD__Beta-PGM__Phosphata"/>
    <property type="match status" value="1"/>
</dbReference>
<protein>
    <submittedName>
        <fullName evidence="2">HAD family hydrolase</fullName>
    </submittedName>
</protein>
<dbReference type="InterPro" id="IPR006549">
    <property type="entry name" value="HAD-SF_hydro_IIIA"/>
</dbReference>
<reference evidence="2 3" key="1">
    <citation type="submission" date="2021-05" db="EMBL/GenBank/DDBJ databases">
        <title>Roseococcus sp. XZZS9, whole genome shotgun sequencing project.</title>
        <authorList>
            <person name="Zhao G."/>
            <person name="Shen L."/>
        </authorList>
    </citation>
    <scope>NUCLEOTIDE SEQUENCE [LARGE SCALE GENOMIC DNA]</scope>
    <source>
        <strain evidence="2 3">XZZS9</strain>
    </source>
</reference>
<evidence type="ECO:0000313" key="2">
    <source>
        <dbReference type="EMBL" id="MBS7809917.1"/>
    </source>
</evidence>
<dbReference type="SUPFAM" id="SSF56784">
    <property type="entry name" value="HAD-like"/>
    <property type="match status" value="1"/>
</dbReference>
<gene>
    <name evidence="2" type="ORF">KHU32_03145</name>
</gene>
<dbReference type="NCBIfam" id="TIGR01509">
    <property type="entry name" value="HAD-SF-IA-v3"/>
    <property type="match status" value="1"/>
</dbReference>
<dbReference type="InterPro" id="IPR006439">
    <property type="entry name" value="HAD-SF_hydro_IA"/>
</dbReference>